<reference evidence="2 3" key="1">
    <citation type="submission" date="2024-06" db="EMBL/GenBank/DDBJ databases">
        <title>The Natural Products Discovery Center: Release of the First 8490 Sequenced Strains for Exploring Actinobacteria Biosynthetic Diversity.</title>
        <authorList>
            <person name="Kalkreuter E."/>
            <person name="Kautsar S.A."/>
            <person name="Yang D."/>
            <person name="Bader C.D."/>
            <person name="Teijaro C.N."/>
            <person name="Fluegel L."/>
            <person name="Davis C.M."/>
            <person name="Simpson J.R."/>
            <person name="Lauterbach L."/>
            <person name="Steele A.D."/>
            <person name="Gui C."/>
            <person name="Meng S."/>
            <person name="Li G."/>
            <person name="Viehrig K."/>
            <person name="Ye F."/>
            <person name="Su P."/>
            <person name="Kiefer A.F."/>
            <person name="Nichols A."/>
            <person name="Cepeda A.J."/>
            <person name="Yan W."/>
            <person name="Fan B."/>
            <person name="Jiang Y."/>
            <person name="Adhikari A."/>
            <person name="Zheng C.-J."/>
            <person name="Schuster L."/>
            <person name="Cowan T.M."/>
            <person name="Smanski M.J."/>
            <person name="Chevrette M.G."/>
            <person name="De Carvalho L.P.S."/>
            <person name="Shen B."/>
        </authorList>
    </citation>
    <scope>NUCLEOTIDE SEQUENCE [LARGE SCALE GENOMIC DNA]</scope>
    <source>
        <strain evidence="2 3">NPDC050100</strain>
    </source>
</reference>
<comment type="caution">
    <text evidence="2">The sequence shown here is derived from an EMBL/GenBank/DDBJ whole genome shotgun (WGS) entry which is preliminary data.</text>
</comment>
<proteinExistence type="predicted"/>
<gene>
    <name evidence="2" type="ORF">AB0I59_01905</name>
</gene>
<evidence type="ECO:0000256" key="1">
    <source>
        <dbReference type="SAM" id="MobiDB-lite"/>
    </source>
</evidence>
<dbReference type="EMBL" id="JBFALK010000001">
    <property type="protein sequence ID" value="MEV0967362.1"/>
    <property type="molecule type" value="Genomic_DNA"/>
</dbReference>
<dbReference type="RefSeq" id="WP_358129064.1">
    <property type="nucleotide sequence ID" value="NZ_JBFALK010000001.1"/>
</dbReference>
<accession>A0ABV3G7N8</accession>
<evidence type="ECO:0000313" key="3">
    <source>
        <dbReference type="Proteomes" id="UP001551675"/>
    </source>
</evidence>
<organism evidence="2 3">
    <name type="scientific">Microtetraspora glauca</name>
    <dbReference type="NCBI Taxonomy" id="1996"/>
    <lineage>
        <taxon>Bacteria</taxon>
        <taxon>Bacillati</taxon>
        <taxon>Actinomycetota</taxon>
        <taxon>Actinomycetes</taxon>
        <taxon>Streptosporangiales</taxon>
        <taxon>Streptosporangiaceae</taxon>
        <taxon>Microtetraspora</taxon>
    </lineage>
</organism>
<keyword evidence="3" id="KW-1185">Reference proteome</keyword>
<sequence length="174" mass="18668">MALFNDVFGIRTMAVDVYCRVVDECAGGKGRPSGEGADTPSAAPGNPKPGTPTACRGRDNLLIEGALVNPCIRREGDSLEIYVDVEPGSPDDPNEVVVWAWWRDAENAKGEPHKCLIKLGDGYQRCGPFAENPPRAGYYSAATIVTSSGEVPAKWADKNSTGQVSARIYWPGKQ</sequence>
<name>A0ABV3G7N8_MICGL</name>
<feature type="region of interest" description="Disordered" evidence="1">
    <location>
        <begin position="29"/>
        <end position="55"/>
    </location>
</feature>
<evidence type="ECO:0000313" key="2">
    <source>
        <dbReference type="EMBL" id="MEV0967362.1"/>
    </source>
</evidence>
<protein>
    <submittedName>
        <fullName evidence="2">Uncharacterized protein</fullName>
    </submittedName>
</protein>
<dbReference type="Proteomes" id="UP001551675">
    <property type="component" value="Unassembled WGS sequence"/>
</dbReference>